<evidence type="ECO:0000313" key="4">
    <source>
        <dbReference type="Proteomes" id="UP000677228"/>
    </source>
</evidence>
<evidence type="ECO:0000313" key="3">
    <source>
        <dbReference type="EMBL" id="CAF4165528.1"/>
    </source>
</evidence>
<dbReference type="EMBL" id="CAJNOK010022917">
    <property type="protein sequence ID" value="CAF1355220.1"/>
    <property type="molecule type" value="Genomic_DNA"/>
</dbReference>
<sequence length="66" mass="7662">MFKAADTNAKGYLTQEEFQKILRYCDISLDNENFYHVFAELDKNPMDGKIQYGEFYVGLIFDALAP</sequence>
<dbReference type="InterPro" id="IPR011992">
    <property type="entry name" value="EF-hand-dom_pair"/>
</dbReference>
<dbReference type="Gene3D" id="1.10.238.10">
    <property type="entry name" value="EF-hand"/>
    <property type="match status" value="1"/>
</dbReference>
<comment type="caution">
    <text evidence="2">The sequence shown here is derived from an EMBL/GenBank/DDBJ whole genome shotgun (WGS) entry which is preliminary data.</text>
</comment>
<dbReference type="Proteomes" id="UP000677228">
    <property type="component" value="Unassembled WGS sequence"/>
</dbReference>
<dbReference type="EMBL" id="CAJOBA010044560">
    <property type="protein sequence ID" value="CAF4165528.1"/>
    <property type="molecule type" value="Genomic_DNA"/>
</dbReference>
<feature type="domain" description="EF-hand" evidence="1">
    <location>
        <begin position="1"/>
        <end position="28"/>
    </location>
</feature>
<dbReference type="Pfam" id="PF13499">
    <property type="entry name" value="EF-hand_7"/>
    <property type="match status" value="1"/>
</dbReference>
<dbReference type="GO" id="GO:0005509">
    <property type="term" value="F:calcium ion binding"/>
    <property type="evidence" value="ECO:0007669"/>
    <property type="project" value="InterPro"/>
</dbReference>
<evidence type="ECO:0000259" key="1">
    <source>
        <dbReference type="PROSITE" id="PS50222"/>
    </source>
</evidence>
<dbReference type="AlphaFoldDB" id="A0A8S2F7D4"/>
<reference evidence="2" key="1">
    <citation type="submission" date="2021-02" db="EMBL/GenBank/DDBJ databases">
        <authorList>
            <person name="Nowell W R."/>
        </authorList>
    </citation>
    <scope>NUCLEOTIDE SEQUENCE</scope>
</reference>
<organism evidence="2 4">
    <name type="scientific">Didymodactylos carnosus</name>
    <dbReference type="NCBI Taxonomy" id="1234261"/>
    <lineage>
        <taxon>Eukaryota</taxon>
        <taxon>Metazoa</taxon>
        <taxon>Spiralia</taxon>
        <taxon>Gnathifera</taxon>
        <taxon>Rotifera</taxon>
        <taxon>Eurotatoria</taxon>
        <taxon>Bdelloidea</taxon>
        <taxon>Philodinida</taxon>
        <taxon>Philodinidae</taxon>
        <taxon>Didymodactylos</taxon>
    </lineage>
</organism>
<gene>
    <name evidence="2" type="ORF">OVA965_LOCUS30987</name>
    <name evidence="3" type="ORF">TMI583_LOCUS31802</name>
</gene>
<accession>A0A8S2F7D4</accession>
<dbReference type="SUPFAM" id="SSF47473">
    <property type="entry name" value="EF-hand"/>
    <property type="match status" value="1"/>
</dbReference>
<dbReference type="InterPro" id="IPR002048">
    <property type="entry name" value="EF_hand_dom"/>
</dbReference>
<dbReference type="Proteomes" id="UP000682733">
    <property type="component" value="Unassembled WGS sequence"/>
</dbReference>
<name>A0A8S2F7D4_9BILA</name>
<dbReference type="PROSITE" id="PS50222">
    <property type="entry name" value="EF_HAND_2"/>
    <property type="match status" value="1"/>
</dbReference>
<evidence type="ECO:0000313" key="2">
    <source>
        <dbReference type="EMBL" id="CAF1355220.1"/>
    </source>
</evidence>
<proteinExistence type="predicted"/>
<protein>
    <recommendedName>
        <fullName evidence="1">EF-hand domain-containing protein</fullName>
    </recommendedName>
</protein>